<feature type="domain" description="SYO1-like TPR repeats" evidence="3">
    <location>
        <begin position="456"/>
        <end position="707"/>
    </location>
</feature>
<sequence>MGKIPTNKKVYRVDPTSLGGATNNNNQQQQQDSSLVDAIRNDDIAQALYNCSTANPQQVFELMDDPSSNERDVAFRTLCELILENPQFLKSITAQNLTKVIQHFVDSDVQVRVSAIGALRNLTIIEPKSIETLLQLDILTPTLSNITISIDTISKSIELRANNNIIGAQHILLQSISLLTNICEESDKAFEFVSKSLLAQFPLLFKVLGRDGGLIENLSYHVAEFLAVITENNPPLALSIGQDVLIGLYQSVSQSTTMSIRIKSLASSSLLNIGAHYQSRDKVIETLTPILLTSFSTNPVQGLIEISQIVDNMVKLKEMADIKKEDKDEIIMKMKPIEDQEQEQIDERDDDDDDDEDEDEEMGGGEKNGNNNNKLTGKNNILKEIQVLEKQLETVEEQWKDVVAAIQSTVELFTNIVSQDGEESNNDEMDNTYDDDDKFLDVEDGNTTMVEESESSLIKYLASTTLLQNLIEIIKVIDEFDGNEYAKKYSELVSLVVALKNCHKRSLTCLSNLLISYKPAMVQPHQETIWNLLIKIASHSIKNGQLSQAKVDLDQFETATASLWSLLRINNQIGFNNIEEIKNLFLLTLSAPVSIKTNLIGMVGILGQRPICQPMLSDIGQLLIQCLKDSNAQVVGETLNSIFDIYAEPPVNAIFKQLGMLQVLEQFVPILRNKIKTEKKTLDRHLLDRLDESRINLTRFISYKKAQK</sequence>
<dbReference type="OMA" id="ENELHAD"/>
<comment type="similarity">
    <text evidence="1">Belongs to the nuclear import and ribosome assembly adapter family.</text>
</comment>
<dbReference type="InterPro" id="IPR016024">
    <property type="entry name" value="ARM-type_fold"/>
</dbReference>
<proteinExistence type="inferred from homology"/>
<accession>F4PVJ8</accession>
<evidence type="ECO:0000313" key="5">
    <source>
        <dbReference type="Proteomes" id="UP000007797"/>
    </source>
</evidence>
<dbReference type="RefSeq" id="XP_004366995.1">
    <property type="nucleotide sequence ID" value="XM_004366938.1"/>
</dbReference>
<dbReference type="EMBL" id="GL883013">
    <property type="protein sequence ID" value="EGG20012.1"/>
    <property type="molecule type" value="Genomic_DNA"/>
</dbReference>
<gene>
    <name evidence="4" type="ORF">DFA_07128</name>
</gene>
<feature type="compositionally biased region" description="Acidic residues" evidence="2">
    <location>
        <begin position="339"/>
        <end position="363"/>
    </location>
</feature>
<dbReference type="Pfam" id="PF25567">
    <property type="entry name" value="TPR_SYO1"/>
    <property type="match status" value="1"/>
</dbReference>
<reference evidence="5" key="1">
    <citation type="journal article" date="2011" name="Genome Res.">
        <title>Phylogeny-wide analysis of social amoeba genomes highlights ancient origins for complex intercellular communication.</title>
        <authorList>
            <person name="Heidel A.J."/>
            <person name="Lawal H.M."/>
            <person name="Felder M."/>
            <person name="Schilde C."/>
            <person name="Helps N.R."/>
            <person name="Tunggal B."/>
            <person name="Rivero F."/>
            <person name="John U."/>
            <person name="Schleicher M."/>
            <person name="Eichinger L."/>
            <person name="Platzer M."/>
            <person name="Noegel A.A."/>
            <person name="Schaap P."/>
            <person name="Gloeckner G."/>
        </authorList>
    </citation>
    <scope>NUCLEOTIDE SEQUENCE [LARGE SCALE GENOMIC DNA]</scope>
    <source>
        <strain evidence="5">SH3</strain>
    </source>
</reference>
<protein>
    <submittedName>
        <fullName evidence="4">Armadillo repeat-containing protein</fullName>
    </submittedName>
</protein>
<dbReference type="Proteomes" id="UP000007797">
    <property type="component" value="Unassembled WGS sequence"/>
</dbReference>
<dbReference type="AlphaFoldDB" id="F4PVJ8"/>
<dbReference type="KEGG" id="dfa:DFA_07128"/>
<evidence type="ECO:0000313" key="4">
    <source>
        <dbReference type="EMBL" id="EGG20012.1"/>
    </source>
</evidence>
<dbReference type="PANTHER" id="PTHR13347:SF1">
    <property type="entry name" value="HEAT REPEAT-CONTAINING PROTEIN 3"/>
    <property type="match status" value="1"/>
</dbReference>
<feature type="region of interest" description="Disordered" evidence="2">
    <location>
        <begin position="1"/>
        <end position="31"/>
    </location>
</feature>
<dbReference type="GO" id="GO:0006606">
    <property type="term" value="P:protein import into nucleus"/>
    <property type="evidence" value="ECO:0007669"/>
    <property type="project" value="TreeGrafter"/>
</dbReference>
<dbReference type="GO" id="GO:0051082">
    <property type="term" value="F:unfolded protein binding"/>
    <property type="evidence" value="ECO:0007669"/>
    <property type="project" value="TreeGrafter"/>
</dbReference>
<dbReference type="GO" id="GO:0042273">
    <property type="term" value="P:ribosomal large subunit biogenesis"/>
    <property type="evidence" value="ECO:0007669"/>
    <property type="project" value="TreeGrafter"/>
</dbReference>
<evidence type="ECO:0000256" key="2">
    <source>
        <dbReference type="SAM" id="MobiDB-lite"/>
    </source>
</evidence>
<dbReference type="InterPro" id="IPR057990">
    <property type="entry name" value="TPR_SYO1"/>
</dbReference>
<name>F4PVJ8_CACFS</name>
<dbReference type="InterPro" id="IPR011989">
    <property type="entry name" value="ARM-like"/>
</dbReference>
<evidence type="ECO:0000256" key="1">
    <source>
        <dbReference type="ARBA" id="ARBA00049983"/>
    </source>
</evidence>
<dbReference type="OrthoDB" id="288703at2759"/>
<feature type="region of interest" description="Disordered" evidence="2">
    <location>
        <begin position="330"/>
        <end position="376"/>
    </location>
</feature>
<evidence type="ECO:0000259" key="3">
    <source>
        <dbReference type="Pfam" id="PF25567"/>
    </source>
</evidence>
<dbReference type="InterPro" id="IPR052616">
    <property type="entry name" value="SYO1-like"/>
</dbReference>
<dbReference type="SUPFAM" id="SSF48371">
    <property type="entry name" value="ARM repeat"/>
    <property type="match status" value="1"/>
</dbReference>
<dbReference type="GeneID" id="14872223"/>
<organism evidence="4 5">
    <name type="scientific">Cavenderia fasciculata</name>
    <name type="common">Slime mold</name>
    <name type="synonym">Dictyostelium fasciculatum</name>
    <dbReference type="NCBI Taxonomy" id="261658"/>
    <lineage>
        <taxon>Eukaryota</taxon>
        <taxon>Amoebozoa</taxon>
        <taxon>Evosea</taxon>
        <taxon>Eumycetozoa</taxon>
        <taxon>Dictyostelia</taxon>
        <taxon>Acytosteliales</taxon>
        <taxon>Cavenderiaceae</taxon>
        <taxon>Cavenderia</taxon>
    </lineage>
</organism>
<dbReference type="Gene3D" id="1.25.10.10">
    <property type="entry name" value="Leucine-rich Repeat Variant"/>
    <property type="match status" value="1"/>
</dbReference>
<keyword evidence="5" id="KW-1185">Reference proteome</keyword>
<dbReference type="PANTHER" id="PTHR13347">
    <property type="entry name" value="HEAT REPEAT-CONTAINING PROTEIN 3"/>
    <property type="match status" value="1"/>
</dbReference>
<dbReference type="STRING" id="1054147.F4PVJ8"/>